<dbReference type="RefSeq" id="WP_013672320.1">
    <property type="nucleotide sequence ID" value="NZ_BAABKS010000080.1"/>
</dbReference>
<evidence type="ECO:0000313" key="2">
    <source>
        <dbReference type="EMBL" id="MFD1235077.1"/>
    </source>
</evidence>
<protein>
    <submittedName>
        <fullName evidence="2">Helix-turn-helix domain-containing protein</fullName>
    </submittedName>
</protein>
<dbReference type="Gene3D" id="1.10.10.60">
    <property type="entry name" value="Homeodomain-like"/>
    <property type="match status" value="1"/>
</dbReference>
<gene>
    <name evidence="2" type="ORF">ACFQ34_17440</name>
</gene>
<dbReference type="Pfam" id="PF19575">
    <property type="entry name" value="HTH_58"/>
    <property type="match status" value="1"/>
</dbReference>
<accession>A0ABW3VIF0</accession>
<reference evidence="3" key="1">
    <citation type="journal article" date="2019" name="Int. J. Syst. Evol. Microbiol.">
        <title>The Global Catalogue of Microorganisms (GCM) 10K type strain sequencing project: providing services to taxonomists for standard genome sequencing and annotation.</title>
        <authorList>
            <consortium name="The Broad Institute Genomics Platform"/>
            <consortium name="The Broad Institute Genome Sequencing Center for Infectious Disease"/>
            <person name="Wu L."/>
            <person name="Ma J."/>
        </authorList>
    </citation>
    <scope>NUCLEOTIDE SEQUENCE [LARGE SCALE GENOMIC DNA]</scope>
    <source>
        <strain evidence="3">CCUG 49018</strain>
    </source>
</reference>
<sequence>MAKTPDLKRGQRLSDAQRAKVGAELLKRYEAGKSVRQLCAETGYSIGRVRRLLEDAGVTYRARGGAGRRRAS</sequence>
<dbReference type="InterPro" id="IPR045745">
    <property type="entry name" value="HTH_58_Actinobacteria-type"/>
</dbReference>
<keyword evidence="3" id="KW-1185">Reference proteome</keyword>
<evidence type="ECO:0000259" key="1">
    <source>
        <dbReference type="Pfam" id="PF19575"/>
    </source>
</evidence>
<dbReference type="EMBL" id="JBHTMB010000144">
    <property type="protein sequence ID" value="MFD1235077.1"/>
    <property type="molecule type" value="Genomic_DNA"/>
</dbReference>
<dbReference type="Proteomes" id="UP001597182">
    <property type="component" value="Unassembled WGS sequence"/>
</dbReference>
<evidence type="ECO:0000313" key="3">
    <source>
        <dbReference type="Proteomes" id="UP001597182"/>
    </source>
</evidence>
<name>A0ABW3VIF0_9PSEU</name>
<organism evidence="2 3">
    <name type="scientific">Pseudonocardia benzenivorans</name>
    <dbReference type="NCBI Taxonomy" id="228005"/>
    <lineage>
        <taxon>Bacteria</taxon>
        <taxon>Bacillati</taxon>
        <taxon>Actinomycetota</taxon>
        <taxon>Actinomycetes</taxon>
        <taxon>Pseudonocardiales</taxon>
        <taxon>Pseudonocardiaceae</taxon>
        <taxon>Pseudonocardia</taxon>
    </lineage>
</organism>
<proteinExistence type="predicted"/>
<feature type="domain" description="Helix-turn-helix" evidence="1">
    <location>
        <begin position="7"/>
        <end position="68"/>
    </location>
</feature>
<comment type="caution">
    <text evidence="2">The sequence shown here is derived from an EMBL/GenBank/DDBJ whole genome shotgun (WGS) entry which is preliminary data.</text>
</comment>